<dbReference type="GO" id="GO:0008270">
    <property type="term" value="F:zinc ion binding"/>
    <property type="evidence" value="ECO:0007669"/>
    <property type="project" value="UniProtKB-UniRule"/>
</dbReference>
<dbReference type="Pfam" id="PF24827">
    <property type="entry name" value="AstE_AspA_cat"/>
    <property type="match status" value="1"/>
</dbReference>
<sequence>MALVQQVRDGDFLGATLDLSQPFETAEWTVSSGVQCQLLMRGVLQVTPPNIKGTEKDIVLSSGIHGDETSPIELVQRLTEGVLQGRVIPAHRILLIIGHPEAINAQTRYIDENMNRLFKGHNEERNVDCKVANQLQKVISHFFAGSRAENKDRWHLDMHSAIRDSKHYTFAVSPFTAKPTRSNRLFSFLSRAGIEAVLMSNASSPTFSWHSAEYYAAQALTLELGKVAEFGENDLSSLELFYEALLALVTEQELPSEWQNDELKIYKVTRTLIKHSEQFSFTFPDELANFTFFEQGKLLGSDEDVEYFSLSGGEAVVFPNSRVALGHRACLLVQQADVDLGEQVTLRQ</sequence>
<feature type="domain" description="AstE/AspA barrel-sandwich hybrid" evidence="6">
    <location>
        <begin position="262"/>
        <end position="335"/>
    </location>
</feature>
<dbReference type="GO" id="GO:0019545">
    <property type="term" value="P:L-arginine catabolic process to succinate"/>
    <property type="evidence" value="ECO:0007669"/>
    <property type="project" value="UniProtKB-UniRule"/>
</dbReference>
<name>L8J8G0_9GAMM</name>
<comment type="similarity">
    <text evidence="5">Belongs to the AspA/AstE family. Succinylglutamate desuccinylase subfamily.</text>
</comment>
<organism evidence="8 9">
    <name type="scientific">Photobacterium marinum</name>
    <dbReference type="NCBI Taxonomy" id="1056511"/>
    <lineage>
        <taxon>Bacteria</taxon>
        <taxon>Pseudomonadati</taxon>
        <taxon>Pseudomonadota</taxon>
        <taxon>Gammaproteobacteria</taxon>
        <taxon>Vibrionales</taxon>
        <taxon>Vibrionaceae</taxon>
        <taxon>Photobacterium</taxon>
    </lineage>
</organism>
<dbReference type="GO" id="GO:0016788">
    <property type="term" value="F:hydrolase activity, acting on ester bonds"/>
    <property type="evidence" value="ECO:0007669"/>
    <property type="project" value="UniProtKB-UniRule"/>
</dbReference>
<keyword evidence="3 5" id="KW-0378">Hydrolase</keyword>
<evidence type="ECO:0000256" key="1">
    <source>
        <dbReference type="ARBA" id="ARBA00022503"/>
    </source>
</evidence>
<dbReference type="AlphaFoldDB" id="L8J8G0"/>
<dbReference type="PANTHER" id="PTHR15162">
    <property type="entry name" value="ASPARTOACYLASE"/>
    <property type="match status" value="1"/>
</dbReference>
<dbReference type="GO" id="GO:0009017">
    <property type="term" value="F:succinylglutamate desuccinylase activity"/>
    <property type="evidence" value="ECO:0007669"/>
    <property type="project" value="UniProtKB-EC"/>
</dbReference>
<keyword evidence="2 5" id="KW-0479">Metal-binding</keyword>
<comment type="function">
    <text evidence="5">Transforms N(2)-succinylglutamate into succinate and glutamate.</text>
</comment>
<dbReference type="InterPro" id="IPR007036">
    <property type="entry name" value="Aste_AspA_hybrid_dom"/>
</dbReference>
<feature type="binding site" evidence="5">
    <location>
        <position position="68"/>
    </location>
    <ligand>
        <name>Zn(2+)</name>
        <dbReference type="ChEBI" id="CHEBI:29105"/>
    </ligand>
</feature>
<evidence type="ECO:0000259" key="7">
    <source>
        <dbReference type="Pfam" id="PF24827"/>
    </source>
</evidence>
<comment type="cofactor">
    <cofactor evidence="5">
        <name>Zn(2+)</name>
        <dbReference type="ChEBI" id="CHEBI:29105"/>
    </cofactor>
    <text evidence="5">Binds 1 zinc ion per subunit.</text>
</comment>
<feature type="binding site" evidence="5">
    <location>
        <position position="65"/>
    </location>
    <ligand>
        <name>Zn(2+)</name>
        <dbReference type="ChEBI" id="CHEBI:29105"/>
    </ligand>
</feature>
<accession>L8J8G0</accession>
<dbReference type="OrthoDB" id="5290473at2"/>
<evidence type="ECO:0000256" key="3">
    <source>
        <dbReference type="ARBA" id="ARBA00022801"/>
    </source>
</evidence>
<comment type="caution">
    <text evidence="8">The sequence shown here is derived from an EMBL/GenBank/DDBJ whole genome shotgun (WGS) entry which is preliminary data.</text>
</comment>
<reference evidence="8 9" key="1">
    <citation type="submission" date="2012-12" db="EMBL/GenBank/DDBJ databases">
        <title>Genome Assembly of Photobacterium sp. AK15.</title>
        <authorList>
            <person name="Khatri I."/>
            <person name="Vaidya B."/>
            <person name="Srinivas T.N.R."/>
            <person name="Subramanian S."/>
            <person name="Pinnaka A."/>
        </authorList>
    </citation>
    <scope>NUCLEOTIDE SEQUENCE [LARGE SCALE GENOMIC DNA]</scope>
    <source>
        <strain evidence="8 9">AK15</strain>
    </source>
</reference>
<dbReference type="InterPro" id="IPR050178">
    <property type="entry name" value="AspA/AstE_fam"/>
</dbReference>
<dbReference type="Proteomes" id="UP000011134">
    <property type="component" value="Unassembled WGS sequence"/>
</dbReference>
<evidence type="ECO:0000313" key="9">
    <source>
        <dbReference type="Proteomes" id="UP000011134"/>
    </source>
</evidence>
<protein>
    <recommendedName>
        <fullName evidence="5">Succinylglutamate desuccinylase</fullName>
        <ecNumber evidence="5">3.5.1.96</ecNumber>
    </recommendedName>
</protein>
<dbReference type="InterPro" id="IPR055438">
    <property type="entry name" value="AstE_AspA_cat"/>
</dbReference>
<dbReference type="EMBL" id="AMZO01000035">
    <property type="protein sequence ID" value="ELR63824.1"/>
    <property type="molecule type" value="Genomic_DNA"/>
</dbReference>
<proteinExistence type="inferred from homology"/>
<feature type="domain" description="Succinylglutamate desuccinylase/Aspartoacylase catalytic" evidence="7">
    <location>
        <begin position="56"/>
        <end position="248"/>
    </location>
</feature>
<feature type="binding site" evidence="5">
    <location>
        <position position="159"/>
    </location>
    <ligand>
        <name>Zn(2+)</name>
        <dbReference type="ChEBI" id="CHEBI:29105"/>
    </ligand>
</feature>
<dbReference type="PIRSF" id="PIRSF017020">
    <property type="entry name" value="AstE"/>
    <property type="match status" value="1"/>
</dbReference>
<evidence type="ECO:0000256" key="2">
    <source>
        <dbReference type="ARBA" id="ARBA00022723"/>
    </source>
</evidence>
<dbReference type="NCBIfam" id="NF003706">
    <property type="entry name" value="PRK05324.1"/>
    <property type="match status" value="1"/>
</dbReference>
<keyword evidence="4 5" id="KW-0862">Zinc</keyword>
<evidence type="ECO:0000313" key="8">
    <source>
        <dbReference type="EMBL" id="ELR63824.1"/>
    </source>
</evidence>
<dbReference type="InterPro" id="IPR016681">
    <property type="entry name" value="SuccinylGlu_desuccinylase"/>
</dbReference>
<dbReference type="SUPFAM" id="SSF53187">
    <property type="entry name" value="Zn-dependent exopeptidases"/>
    <property type="match status" value="1"/>
</dbReference>
<gene>
    <name evidence="5" type="primary">astE</name>
    <name evidence="8" type="ORF">C942_03283</name>
</gene>
<evidence type="ECO:0000256" key="5">
    <source>
        <dbReference type="HAMAP-Rule" id="MF_00767"/>
    </source>
</evidence>
<dbReference type="UniPathway" id="UPA00185">
    <property type="reaction ID" value="UER00283"/>
</dbReference>
<dbReference type="GO" id="GO:0019544">
    <property type="term" value="P:L-arginine catabolic process to L-glutamate"/>
    <property type="evidence" value="ECO:0007669"/>
    <property type="project" value="UniProtKB-UniRule"/>
</dbReference>
<evidence type="ECO:0000259" key="6">
    <source>
        <dbReference type="Pfam" id="PF04952"/>
    </source>
</evidence>
<keyword evidence="1 5" id="KW-0056">Arginine metabolism</keyword>
<feature type="active site" evidence="5">
    <location>
        <position position="223"/>
    </location>
</feature>
<comment type="catalytic activity">
    <reaction evidence="5">
        <text>N-succinyl-L-glutamate + H2O = L-glutamate + succinate</text>
        <dbReference type="Rhea" id="RHEA:15169"/>
        <dbReference type="ChEBI" id="CHEBI:15377"/>
        <dbReference type="ChEBI" id="CHEBI:29985"/>
        <dbReference type="ChEBI" id="CHEBI:30031"/>
        <dbReference type="ChEBI" id="CHEBI:58763"/>
        <dbReference type="EC" id="3.5.1.96"/>
    </reaction>
</comment>
<dbReference type="EC" id="3.5.1.96" evidence="5"/>
<dbReference type="Pfam" id="PF04952">
    <property type="entry name" value="AstE_AspA_hybrid"/>
    <property type="match status" value="1"/>
</dbReference>
<keyword evidence="9" id="KW-1185">Reference proteome</keyword>
<comment type="pathway">
    <text evidence="5">Amino-acid degradation; L-arginine degradation via AST pathway; L-glutamate and succinate from L-arginine: step 5/5.</text>
</comment>
<dbReference type="RefSeq" id="WP_007469852.1">
    <property type="nucleotide sequence ID" value="NZ_AMZO01000035.1"/>
</dbReference>
<dbReference type="Gene3D" id="3.40.630.10">
    <property type="entry name" value="Zn peptidases"/>
    <property type="match status" value="1"/>
</dbReference>
<dbReference type="PANTHER" id="PTHR15162:SF7">
    <property type="entry name" value="SUCCINYLGLUTAMATE DESUCCINYLASE"/>
    <property type="match status" value="1"/>
</dbReference>
<dbReference type="CDD" id="cd03855">
    <property type="entry name" value="M14_ASTE"/>
    <property type="match status" value="1"/>
</dbReference>
<dbReference type="PATRIC" id="fig|1056511.3.peg.4208"/>
<dbReference type="HAMAP" id="MF_00767">
    <property type="entry name" value="Arg_catab_AstE"/>
    <property type="match status" value="1"/>
</dbReference>
<evidence type="ECO:0000256" key="4">
    <source>
        <dbReference type="ARBA" id="ARBA00022833"/>
    </source>
</evidence>